<evidence type="ECO:0000313" key="2">
    <source>
        <dbReference type="EMBL" id="AIC83325.1"/>
    </source>
</evidence>
<protein>
    <submittedName>
        <fullName evidence="2">Orf121</fullName>
    </submittedName>
</protein>
<accession>A0A068BBL9</accession>
<sequence>MKVEESRDRCSRIRSRAGYWSIKSFRKLAADSEVSILLKTRERERLHGTPFPQNLRPFFLNGGARKNPFHACKQNDFEGRINPLLILSSWLVKANVVRKKRKASSFHSERSDKRRTSPSVH</sequence>
<proteinExistence type="predicted"/>
<dbReference type="GeneID" id="19736916"/>
<evidence type="ECO:0000256" key="1">
    <source>
        <dbReference type="SAM" id="MobiDB-lite"/>
    </source>
</evidence>
<reference evidence="2" key="1">
    <citation type="journal article" date="2014" name="Mitochondrion">
        <title>Comparative analysis of 11 Brassicales mitochondrial genomes and the mitochondrial transcriptome of Brassica oleracea.</title>
        <authorList>
            <person name="Grewe F."/>
            <person name="Edger P.P."/>
            <person name="Keren I."/>
            <person name="Sultan L."/>
            <person name="Pires J.C."/>
            <person name="Ostersetzer-Biran O."/>
            <person name="Mower J.P."/>
        </authorList>
    </citation>
    <scope>NUCLEOTIDE SEQUENCE</scope>
</reference>
<dbReference type="AlphaFoldDB" id="A0A068BBL9"/>
<gene>
    <name evidence="2" type="primary">orf121</name>
</gene>
<geneLocation type="mitochondrion" evidence="2"/>
<feature type="region of interest" description="Disordered" evidence="1">
    <location>
        <begin position="99"/>
        <end position="121"/>
    </location>
</feature>
<keyword evidence="2" id="KW-0496">Mitochondrion</keyword>
<dbReference type="EMBL" id="KJ820684">
    <property type="protein sequence ID" value="AIC83325.1"/>
    <property type="molecule type" value="Genomic_DNA"/>
</dbReference>
<organism evidence="2">
    <name type="scientific">Batis maritima</name>
    <name type="common">Maritime saltwort</name>
    <dbReference type="NCBI Taxonomy" id="4436"/>
    <lineage>
        <taxon>Eukaryota</taxon>
        <taxon>Viridiplantae</taxon>
        <taxon>Streptophyta</taxon>
        <taxon>Embryophyta</taxon>
        <taxon>Tracheophyta</taxon>
        <taxon>Spermatophyta</taxon>
        <taxon>Magnoliopsida</taxon>
        <taxon>eudicotyledons</taxon>
        <taxon>Gunneridae</taxon>
        <taxon>Pentapetalae</taxon>
        <taxon>rosids</taxon>
        <taxon>malvids</taxon>
        <taxon>Brassicales</taxon>
        <taxon>Bataceae</taxon>
        <taxon>Batis</taxon>
    </lineage>
</organism>
<name>A0A068BBL9_BATMA</name>
<dbReference type="RefSeq" id="YP_009045722.1">
    <property type="nucleotide sequence ID" value="NC_024429.1"/>
</dbReference>